<evidence type="ECO:0000259" key="12">
    <source>
        <dbReference type="PROSITE" id="PS50600"/>
    </source>
</evidence>
<dbReference type="AlphaFoldDB" id="A0A5P1F7T4"/>
<evidence type="ECO:0000256" key="1">
    <source>
        <dbReference type="ARBA" id="ARBA00004141"/>
    </source>
</evidence>
<feature type="transmembrane region" description="Helical" evidence="11">
    <location>
        <begin position="557"/>
        <end position="578"/>
    </location>
</feature>
<dbReference type="Proteomes" id="UP000243459">
    <property type="component" value="Chromosome 3"/>
</dbReference>
<keyword evidence="4" id="KW-0645">Protease</keyword>
<dbReference type="PANTHER" id="PTHR21355:SF0">
    <property type="entry name" value="G-PROTEIN COUPLED RECEPTOR-ASSOCIATED PROTEIN LMBRD2"/>
    <property type="match status" value="1"/>
</dbReference>
<name>A0A5P1F7T4_ASPOF</name>
<dbReference type="GO" id="GO:0016020">
    <property type="term" value="C:membrane"/>
    <property type="evidence" value="ECO:0007669"/>
    <property type="project" value="UniProtKB-SubCell"/>
</dbReference>
<dbReference type="GO" id="GO:0008234">
    <property type="term" value="F:cysteine-type peptidase activity"/>
    <property type="evidence" value="ECO:0007669"/>
    <property type="project" value="InterPro"/>
</dbReference>
<dbReference type="Pfam" id="PF02902">
    <property type="entry name" value="Peptidase_C48"/>
    <property type="match status" value="1"/>
</dbReference>
<evidence type="ECO:0000256" key="3">
    <source>
        <dbReference type="ARBA" id="ARBA00010487"/>
    </source>
</evidence>
<evidence type="ECO:0000256" key="5">
    <source>
        <dbReference type="ARBA" id="ARBA00022692"/>
    </source>
</evidence>
<dbReference type="PANTHER" id="PTHR21355">
    <property type="entry name" value="G-PROTEIN COUPLED RECEPTOR-ASSOCIATED PROTEIN LMBRD2"/>
    <property type="match status" value="1"/>
</dbReference>
<gene>
    <name evidence="13" type="ORF">A4U43_C03F3670</name>
</gene>
<keyword evidence="5 11" id="KW-0812">Transmembrane</keyword>
<comment type="subcellular location">
    <subcellularLocation>
        <location evidence="1">Membrane</location>
        <topology evidence="1">Multi-pass membrane protein</topology>
    </subcellularLocation>
</comment>
<comment type="similarity">
    <text evidence="2">Belongs to the peptidase C48 family.</text>
</comment>
<comment type="similarity">
    <text evidence="3">Belongs to the LIMR family.</text>
</comment>
<protein>
    <recommendedName>
        <fullName evidence="12">Ubiquitin-like protease family profile domain-containing protein</fullName>
    </recommendedName>
</protein>
<proteinExistence type="inferred from homology"/>
<feature type="transmembrane region" description="Helical" evidence="11">
    <location>
        <begin position="309"/>
        <end position="331"/>
    </location>
</feature>
<dbReference type="EMBL" id="CM007383">
    <property type="protein sequence ID" value="ONK74184.1"/>
    <property type="molecule type" value="Genomic_DNA"/>
</dbReference>
<feature type="region of interest" description="Disordered" evidence="10">
    <location>
        <begin position="867"/>
        <end position="890"/>
    </location>
</feature>
<evidence type="ECO:0000256" key="9">
    <source>
        <dbReference type="SAM" id="Coils"/>
    </source>
</evidence>
<feature type="transmembrane region" description="Helical" evidence="11">
    <location>
        <begin position="337"/>
        <end position="361"/>
    </location>
</feature>
<sequence>MPLDQPKEGTKKRRVIQILDSPDGKKKYKNEEGFIPTSRDYPGKALAFDYENKLIEDFLQSRMNSDTYIWKCAEASVYRLDAYILLTGGELSDDVGSEQLCYYLFDVVIDAFVIRLCNKIETTNSYDRKIHVTRPWLAQAFLEGNLEMVAKRMKENVSQQKFLECERILIPIVSSGHWHLVELVREEKKFYHYSSINSPIYTADAVKFRNKFMSFIESNWGLGKSEHHGLVSVAVPQQGPTLDCGIFMIEFINSIVEKWSITISKGDCAKYRAKFCAALLAVVPTIQGYEDAGDFTMTERLKTSMRYNLFFYTCVGSIGLLGLILLVIMHGNWSGGIVGFAMACSNTFGLVTGAFLLGFGLSEIPKSIWRNADWSNRQKVLSHRVAKMAVNLDDAHQEFSNVIVIAQATSKQISKRDFLRQYMDVIDRMLLQMIREDPSFKPSGGMFGENDMDYDTDDKTMAALRRRLRKAQEEYYRYRRRYVSSLRGRHAGKFGSFLDTIELVWRCILRKQLEKLLAVVLGCMSAAILLAEATILPSGVDLSFFSILINAVGKQEMVGQIAAFVPLMYMCICTYYSLFKIGMLMFYSLTPRQTNSVRLLMICSMVARYAPPISYNFLNLIRLRGTKTVFEKRMGNIDDAVPFFGKGFNKIYPLIMVIYTLLVACNFFDHVIDYFGRWIKIKFQNEEEDMDGYDPSGVIILQKERSWLEQGHKVGELIIPLARIFYSTNEDVESASELPEEDKQKVAADIPSKEVRKGSQPVAPKEQETVTNKPPRLESKEKSKSHDSLLLLDEVNAQMQSRNSGAGPSMRGVSDAWVSMKNGFQKFKIKIEQKRFVPLPKDQETLPRTASSSELLDDIFEKLKQKPTRSPAVGLDFDDRDNDILPKAAR</sequence>
<dbReference type="InterPro" id="IPR038765">
    <property type="entry name" value="Papain-like_cys_pep_sf"/>
</dbReference>
<evidence type="ECO:0000313" key="14">
    <source>
        <dbReference type="Proteomes" id="UP000243459"/>
    </source>
</evidence>
<evidence type="ECO:0000256" key="10">
    <source>
        <dbReference type="SAM" id="MobiDB-lite"/>
    </source>
</evidence>
<keyword evidence="8 11" id="KW-0472">Membrane</keyword>
<feature type="coiled-coil region" evidence="9">
    <location>
        <begin position="454"/>
        <end position="481"/>
    </location>
</feature>
<dbReference type="InterPro" id="IPR006876">
    <property type="entry name" value="LMBR1-like_membr_prot"/>
</dbReference>
<evidence type="ECO:0000256" key="6">
    <source>
        <dbReference type="ARBA" id="ARBA00022801"/>
    </source>
</evidence>
<evidence type="ECO:0000256" key="8">
    <source>
        <dbReference type="ARBA" id="ARBA00023136"/>
    </source>
</evidence>
<reference evidence="14" key="1">
    <citation type="journal article" date="2017" name="Nat. Commun.">
        <title>The asparagus genome sheds light on the origin and evolution of a young Y chromosome.</title>
        <authorList>
            <person name="Harkess A."/>
            <person name="Zhou J."/>
            <person name="Xu C."/>
            <person name="Bowers J.E."/>
            <person name="Van der Hulst R."/>
            <person name="Ayyampalayam S."/>
            <person name="Mercati F."/>
            <person name="Riccardi P."/>
            <person name="McKain M.R."/>
            <person name="Kakrana A."/>
            <person name="Tang H."/>
            <person name="Ray J."/>
            <person name="Groenendijk J."/>
            <person name="Arikit S."/>
            <person name="Mathioni S.M."/>
            <person name="Nakano M."/>
            <person name="Shan H."/>
            <person name="Telgmann-Rauber A."/>
            <person name="Kanno A."/>
            <person name="Yue Z."/>
            <person name="Chen H."/>
            <person name="Li W."/>
            <person name="Chen Y."/>
            <person name="Xu X."/>
            <person name="Zhang Y."/>
            <person name="Luo S."/>
            <person name="Chen H."/>
            <person name="Gao J."/>
            <person name="Mao Z."/>
            <person name="Pires J.C."/>
            <person name="Luo M."/>
            <person name="Kudrna D."/>
            <person name="Wing R.A."/>
            <person name="Meyers B.C."/>
            <person name="Yi K."/>
            <person name="Kong H."/>
            <person name="Lavrijsen P."/>
            <person name="Sunseri F."/>
            <person name="Falavigna A."/>
            <person name="Ye Y."/>
            <person name="Leebens-Mack J.H."/>
            <person name="Chen G."/>
        </authorList>
    </citation>
    <scope>NUCLEOTIDE SEQUENCE [LARGE SCALE GENOMIC DNA]</scope>
    <source>
        <strain evidence="14">cv. DH0086</strain>
    </source>
</reference>
<dbReference type="PROSITE" id="PS50600">
    <property type="entry name" value="ULP_PROTEASE"/>
    <property type="match status" value="1"/>
</dbReference>
<feature type="compositionally biased region" description="Basic and acidic residues" evidence="10">
    <location>
        <begin position="775"/>
        <end position="786"/>
    </location>
</feature>
<dbReference type="Pfam" id="PF04791">
    <property type="entry name" value="LMBR1"/>
    <property type="match status" value="1"/>
</dbReference>
<keyword evidence="9" id="KW-0175">Coiled coil</keyword>
<evidence type="ECO:0000256" key="4">
    <source>
        <dbReference type="ARBA" id="ARBA00022670"/>
    </source>
</evidence>
<dbReference type="InterPro" id="IPR051584">
    <property type="entry name" value="GPCR-associated_LMBR1"/>
</dbReference>
<keyword evidence="14" id="KW-1185">Reference proteome</keyword>
<dbReference type="Gramene" id="ONK74184">
    <property type="protein sequence ID" value="ONK74184"/>
    <property type="gene ID" value="A4U43_C03F3670"/>
</dbReference>
<dbReference type="SUPFAM" id="SSF54001">
    <property type="entry name" value="Cysteine proteinases"/>
    <property type="match status" value="1"/>
</dbReference>
<evidence type="ECO:0000256" key="7">
    <source>
        <dbReference type="ARBA" id="ARBA00022989"/>
    </source>
</evidence>
<feature type="region of interest" description="Disordered" evidence="10">
    <location>
        <begin position="735"/>
        <end position="786"/>
    </location>
</feature>
<dbReference type="Gene3D" id="3.40.395.10">
    <property type="entry name" value="Adenoviral Proteinase, Chain A"/>
    <property type="match status" value="1"/>
</dbReference>
<keyword evidence="6" id="KW-0378">Hydrolase</keyword>
<feature type="compositionally biased region" description="Basic and acidic residues" evidence="10">
    <location>
        <begin position="741"/>
        <end position="757"/>
    </location>
</feature>
<feature type="domain" description="Ubiquitin-like protease family profile" evidence="12">
    <location>
        <begin position="84"/>
        <end position="255"/>
    </location>
</feature>
<organism evidence="13 14">
    <name type="scientific">Asparagus officinalis</name>
    <name type="common">Garden asparagus</name>
    <dbReference type="NCBI Taxonomy" id="4686"/>
    <lineage>
        <taxon>Eukaryota</taxon>
        <taxon>Viridiplantae</taxon>
        <taxon>Streptophyta</taxon>
        <taxon>Embryophyta</taxon>
        <taxon>Tracheophyta</taxon>
        <taxon>Spermatophyta</taxon>
        <taxon>Magnoliopsida</taxon>
        <taxon>Liliopsida</taxon>
        <taxon>Asparagales</taxon>
        <taxon>Asparagaceae</taxon>
        <taxon>Asparagoideae</taxon>
        <taxon>Asparagus</taxon>
    </lineage>
</organism>
<feature type="transmembrane region" description="Helical" evidence="11">
    <location>
        <begin position="516"/>
        <end position="537"/>
    </location>
</feature>
<dbReference type="GO" id="GO:0006508">
    <property type="term" value="P:proteolysis"/>
    <property type="evidence" value="ECO:0007669"/>
    <property type="project" value="UniProtKB-KW"/>
</dbReference>
<evidence type="ECO:0000256" key="2">
    <source>
        <dbReference type="ARBA" id="ARBA00005234"/>
    </source>
</evidence>
<feature type="transmembrane region" description="Helical" evidence="11">
    <location>
        <begin position="651"/>
        <end position="672"/>
    </location>
</feature>
<dbReference type="InterPro" id="IPR003653">
    <property type="entry name" value="Peptidase_C48_C"/>
</dbReference>
<keyword evidence="7 11" id="KW-1133">Transmembrane helix</keyword>
<evidence type="ECO:0000256" key="11">
    <source>
        <dbReference type="SAM" id="Phobius"/>
    </source>
</evidence>
<evidence type="ECO:0000313" key="13">
    <source>
        <dbReference type="EMBL" id="ONK74184.1"/>
    </source>
</evidence>
<accession>A0A5P1F7T4</accession>